<sequence>MRDLASIPVVLMAFFAILNPIGNLPVFISLTASDEDKVSHAVARKALTIATIIVILFTFGGKEIFTLFGIDLAALRSIGGIIIAIIGYDMLKGKSSSLQHNVDPKHPNLEQEMSVAITPLAMPILAGPGTIATAMNLANRYNPLIVVFSFILLALLTYFLFVYGEIIVKKLGENMLAVITRLMGLILAVIGTDMLFAGLKAAFKILN</sequence>
<keyword evidence="5 7" id="KW-1133">Transmembrane helix</keyword>
<comment type="caution">
    <text evidence="8">The sequence shown here is derived from an EMBL/GenBank/DDBJ whole genome shotgun (WGS) entry which is preliminary data.</text>
</comment>
<feature type="transmembrane region" description="Helical" evidence="7">
    <location>
        <begin position="6"/>
        <end position="30"/>
    </location>
</feature>
<protein>
    <recommendedName>
        <fullName evidence="7">UPF0056 membrane protein</fullName>
    </recommendedName>
</protein>
<evidence type="ECO:0000256" key="5">
    <source>
        <dbReference type="ARBA" id="ARBA00022989"/>
    </source>
</evidence>
<gene>
    <name evidence="8" type="ORF">FC36_GL001237</name>
</gene>
<dbReference type="STRING" id="1423740.FC36_GL001237"/>
<feature type="transmembrane region" description="Helical" evidence="7">
    <location>
        <begin position="65"/>
        <end position="88"/>
    </location>
</feature>
<dbReference type="NCBIfam" id="TIGR00427">
    <property type="entry name" value="NAAT family transporter"/>
    <property type="match status" value="1"/>
</dbReference>
<evidence type="ECO:0000256" key="3">
    <source>
        <dbReference type="ARBA" id="ARBA00022475"/>
    </source>
</evidence>
<evidence type="ECO:0000256" key="7">
    <source>
        <dbReference type="RuleBase" id="RU362048"/>
    </source>
</evidence>
<dbReference type="RefSeq" id="WP_025021245.1">
    <property type="nucleotide sequence ID" value="NZ_AZFH01000162.1"/>
</dbReference>
<evidence type="ECO:0000256" key="6">
    <source>
        <dbReference type="ARBA" id="ARBA00023136"/>
    </source>
</evidence>
<evidence type="ECO:0000256" key="4">
    <source>
        <dbReference type="ARBA" id="ARBA00022692"/>
    </source>
</evidence>
<feature type="transmembrane region" description="Helical" evidence="7">
    <location>
        <begin position="144"/>
        <end position="163"/>
    </location>
</feature>
<comment type="similarity">
    <text evidence="2 7">Belongs to the UPF0056 (MarC) family.</text>
</comment>
<dbReference type="InterPro" id="IPR002771">
    <property type="entry name" value="Multi_antbiot-R_MarC"/>
</dbReference>
<comment type="subcellular location">
    <subcellularLocation>
        <location evidence="1 7">Cell membrane</location>
        <topology evidence="1 7">Multi-pass membrane protein</topology>
    </subcellularLocation>
</comment>
<proteinExistence type="inferred from homology"/>
<dbReference type="EMBL" id="AZFH01000162">
    <property type="protein sequence ID" value="KRL77796.1"/>
    <property type="molecule type" value="Genomic_DNA"/>
</dbReference>
<dbReference type="Proteomes" id="UP000051048">
    <property type="component" value="Unassembled WGS sequence"/>
</dbReference>
<keyword evidence="4 7" id="KW-0812">Transmembrane</keyword>
<name>A0A0R1TC94_9LACO</name>
<dbReference type="AlphaFoldDB" id="A0A0R1TC94"/>
<dbReference type="Pfam" id="PF01914">
    <property type="entry name" value="MarC"/>
    <property type="match status" value="1"/>
</dbReference>
<evidence type="ECO:0000313" key="9">
    <source>
        <dbReference type="Proteomes" id="UP000051048"/>
    </source>
</evidence>
<accession>A0A0R1TC94</accession>
<evidence type="ECO:0000256" key="2">
    <source>
        <dbReference type="ARBA" id="ARBA00009784"/>
    </source>
</evidence>
<dbReference type="PATRIC" id="fig|1423740.3.peg.1335"/>
<feature type="transmembrane region" description="Helical" evidence="7">
    <location>
        <begin position="42"/>
        <end position="59"/>
    </location>
</feature>
<dbReference type="PANTHER" id="PTHR33508">
    <property type="entry name" value="UPF0056 MEMBRANE PROTEIN YHCE"/>
    <property type="match status" value="1"/>
</dbReference>
<keyword evidence="3" id="KW-1003">Cell membrane</keyword>
<feature type="transmembrane region" description="Helical" evidence="7">
    <location>
        <begin position="115"/>
        <end position="138"/>
    </location>
</feature>
<feature type="transmembrane region" description="Helical" evidence="7">
    <location>
        <begin position="175"/>
        <end position="199"/>
    </location>
</feature>
<reference evidence="8 9" key="1">
    <citation type="journal article" date="2015" name="Genome Announc.">
        <title>Expanding the biotechnology potential of lactobacilli through comparative genomics of 213 strains and associated genera.</title>
        <authorList>
            <person name="Sun Z."/>
            <person name="Harris H.M."/>
            <person name="McCann A."/>
            <person name="Guo C."/>
            <person name="Argimon S."/>
            <person name="Zhang W."/>
            <person name="Yang X."/>
            <person name="Jeffery I.B."/>
            <person name="Cooney J.C."/>
            <person name="Kagawa T.F."/>
            <person name="Liu W."/>
            <person name="Song Y."/>
            <person name="Salvetti E."/>
            <person name="Wrobel A."/>
            <person name="Rasinkangas P."/>
            <person name="Parkhill J."/>
            <person name="Rea M.C."/>
            <person name="O'Sullivan O."/>
            <person name="Ritari J."/>
            <person name="Douillard F.P."/>
            <person name="Paul Ross R."/>
            <person name="Yang R."/>
            <person name="Briner A.E."/>
            <person name="Felis G.E."/>
            <person name="de Vos W.M."/>
            <person name="Barrangou R."/>
            <person name="Klaenhammer T.R."/>
            <person name="Caufield P.W."/>
            <person name="Cui Y."/>
            <person name="Zhang H."/>
            <person name="O'Toole P.W."/>
        </authorList>
    </citation>
    <scope>NUCLEOTIDE SEQUENCE [LARGE SCALE GENOMIC DNA]</scope>
    <source>
        <strain evidence="8 9">DSM 15833</strain>
    </source>
</reference>
<evidence type="ECO:0000313" key="8">
    <source>
        <dbReference type="EMBL" id="KRL77796.1"/>
    </source>
</evidence>
<dbReference type="PANTHER" id="PTHR33508:SF1">
    <property type="entry name" value="UPF0056 MEMBRANE PROTEIN YHCE"/>
    <property type="match status" value="1"/>
</dbReference>
<keyword evidence="6 7" id="KW-0472">Membrane</keyword>
<dbReference type="GO" id="GO:0005886">
    <property type="term" value="C:plasma membrane"/>
    <property type="evidence" value="ECO:0007669"/>
    <property type="project" value="UniProtKB-SubCell"/>
</dbReference>
<evidence type="ECO:0000256" key="1">
    <source>
        <dbReference type="ARBA" id="ARBA00004651"/>
    </source>
</evidence>
<organism evidence="8 9">
    <name type="scientific">Ligilactobacillus equi DSM 15833 = JCM 10991</name>
    <dbReference type="NCBI Taxonomy" id="1423740"/>
    <lineage>
        <taxon>Bacteria</taxon>
        <taxon>Bacillati</taxon>
        <taxon>Bacillota</taxon>
        <taxon>Bacilli</taxon>
        <taxon>Lactobacillales</taxon>
        <taxon>Lactobacillaceae</taxon>
        <taxon>Ligilactobacillus</taxon>
    </lineage>
</organism>
<dbReference type="OrthoDB" id="21094at2"/>